<sequence length="255" mass="26850">MRLFNCRKIKDRATGIKSAARAVTGGRLVVIPTDTVYGIGCDAFNHAAVKALLAAKGRGRDMAPPVLVGSKRALDGIASDVPDSAKELIEAFWPGPLTVVVPYTPTLTWDLGDTDGTVAVRMPLHPLAIELLKETGPMAVSSANKTGQPPAETAADAKAQLGSDVSVYLEAGPSEDNLPSTIVDCVAHPPQLLREGALTLEQIRKIVPDTLDRDGYGPGQRPEDQEPDEAPEADEADASETAEATDEAPAEERPA</sequence>
<evidence type="ECO:0000256" key="12">
    <source>
        <dbReference type="SAM" id="MobiDB-lite"/>
    </source>
</evidence>
<reference evidence="15" key="1">
    <citation type="journal article" date="2019" name="Int. J. Syst. Evol. Microbiol.">
        <title>The Global Catalogue of Microorganisms (GCM) 10K type strain sequencing project: providing services to taxonomists for standard genome sequencing and annotation.</title>
        <authorList>
            <consortium name="The Broad Institute Genomics Platform"/>
            <consortium name="The Broad Institute Genome Sequencing Center for Infectious Disease"/>
            <person name="Wu L."/>
            <person name="Ma J."/>
        </authorList>
    </citation>
    <scope>NUCLEOTIDE SEQUENCE [LARGE SCALE GENOMIC DNA]</scope>
    <source>
        <strain evidence="15">KACC 12634</strain>
    </source>
</reference>
<evidence type="ECO:0000256" key="9">
    <source>
        <dbReference type="ARBA" id="ARBA00022840"/>
    </source>
</evidence>
<organism evidence="14 15">
    <name type="scientific">Glycomyces mayteni</name>
    <dbReference type="NCBI Taxonomy" id="543887"/>
    <lineage>
        <taxon>Bacteria</taxon>
        <taxon>Bacillati</taxon>
        <taxon>Actinomycetota</taxon>
        <taxon>Actinomycetes</taxon>
        <taxon>Glycomycetales</taxon>
        <taxon>Glycomycetaceae</taxon>
        <taxon>Glycomyces</taxon>
    </lineage>
</organism>
<keyword evidence="9" id="KW-0067">ATP-binding</keyword>
<keyword evidence="5 14" id="KW-0808">Transferase</keyword>
<dbReference type="InterPro" id="IPR010923">
    <property type="entry name" value="T(6)A37_SUA5"/>
</dbReference>
<evidence type="ECO:0000256" key="5">
    <source>
        <dbReference type="ARBA" id="ARBA00022679"/>
    </source>
</evidence>
<evidence type="ECO:0000256" key="2">
    <source>
        <dbReference type="ARBA" id="ARBA00007663"/>
    </source>
</evidence>
<evidence type="ECO:0000256" key="8">
    <source>
        <dbReference type="ARBA" id="ARBA00022741"/>
    </source>
</evidence>
<dbReference type="PIRSF" id="PIRSF004930">
    <property type="entry name" value="Tln_factor_SUA5"/>
    <property type="match status" value="1"/>
</dbReference>
<evidence type="ECO:0000313" key="15">
    <source>
        <dbReference type="Proteomes" id="UP001596470"/>
    </source>
</evidence>
<dbReference type="EMBL" id="JBHSYS010000001">
    <property type="protein sequence ID" value="MFC6956600.1"/>
    <property type="molecule type" value="Genomic_DNA"/>
</dbReference>
<protein>
    <recommendedName>
        <fullName evidence="10">L-threonylcarbamoyladenylate synthase</fullName>
        <ecNumber evidence="3">2.7.7.87</ecNumber>
    </recommendedName>
    <alternativeName>
        <fullName evidence="10">L-threonylcarbamoyladenylate synthase</fullName>
    </alternativeName>
</protein>
<feature type="region of interest" description="Disordered" evidence="12">
    <location>
        <begin position="209"/>
        <end position="255"/>
    </location>
</feature>
<keyword evidence="15" id="KW-1185">Reference proteome</keyword>
<dbReference type="Pfam" id="PF01300">
    <property type="entry name" value="Sua5_yciO_yrdC"/>
    <property type="match status" value="1"/>
</dbReference>
<evidence type="ECO:0000256" key="11">
    <source>
        <dbReference type="ARBA" id="ARBA00048366"/>
    </source>
</evidence>
<evidence type="ECO:0000313" key="14">
    <source>
        <dbReference type="EMBL" id="MFC6956600.1"/>
    </source>
</evidence>
<name>A0ABW2D524_9ACTN</name>
<comment type="caution">
    <text evidence="14">The sequence shown here is derived from an EMBL/GenBank/DDBJ whole genome shotgun (WGS) entry which is preliminary data.</text>
</comment>
<feature type="domain" description="YrdC-like" evidence="13">
    <location>
        <begin position="13"/>
        <end position="198"/>
    </location>
</feature>
<dbReference type="PANTHER" id="PTHR17490">
    <property type="entry name" value="SUA5"/>
    <property type="match status" value="1"/>
</dbReference>
<proteinExistence type="inferred from homology"/>
<comment type="similarity">
    <text evidence="2">Belongs to the SUA5 family.</text>
</comment>
<dbReference type="PROSITE" id="PS51163">
    <property type="entry name" value="YRDC"/>
    <property type="match status" value="1"/>
</dbReference>
<evidence type="ECO:0000256" key="3">
    <source>
        <dbReference type="ARBA" id="ARBA00012584"/>
    </source>
</evidence>
<accession>A0ABW2D524</accession>
<feature type="compositionally biased region" description="Acidic residues" evidence="12">
    <location>
        <begin position="225"/>
        <end position="249"/>
    </location>
</feature>
<dbReference type="Gene3D" id="3.90.870.10">
    <property type="entry name" value="DHBP synthase"/>
    <property type="match status" value="1"/>
</dbReference>
<gene>
    <name evidence="14" type="ORF">ACFQS3_05240</name>
</gene>
<keyword evidence="6" id="KW-0819">tRNA processing</keyword>
<dbReference type="NCBIfam" id="TIGR00057">
    <property type="entry name" value="L-threonylcarbamoyladenylate synthase"/>
    <property type="match status" value="1"/>
</dbReference>
<comment type="catalytic activity">
    <reaction evidence="11">
        <text>L-threonine + hydrogencarbonate + ATP = L-threonylcarbamoyladenylate + diphosphate + H2O</text>
        <dbReference type="Rhea" id="RHEA:36407"/>
        <dbReference type="ChEBI" id="CHEBI:15377"/>
        <dbReference type="ChEBI" id="CHEBI:17544"/>
        <dbReference type="ChEBI" id="CHEBI:30616"/>
        <dbReference type="ChEBI" id="CHEBI:33019"/>
        <dbReference type="ChEBI" id="CHEBI:57926"/>
        <dbReference type="ChEBI" id="CHEBI:73682"/>
        <dbReference type="EC" id="2.7.7.87"/>
    </reaction>
</comment>
<dbReference type="EC" id="2.7.7.87" evidence="3"/>
<evidence type="ECO:0000256" key="6">
    <source>
        <dbReference type="ARBA" id="ARBA00022694"/>
    </source>
</evidence>
<dbReference type="RefSeq" id="WP_382354832.1">
    <property type="nucleotide sequence ID" value="NZ_JBHMBP010000004.1"/>
</dbReference>
<dbReference type="InterPro" id="IPR050156">
    <property type="entry name" value="TC-AMP_synthase_SUA5"/>
</dbReference>
<evidence type="ECO:0000256" key="7">
    <source>
        <dbReference type="ARBA" id="ARBA00022695"/>
    </source>
</evidence>
<dbReference type="SUPFAM" id="SSF55821">
    <property type="entry name" value="YrdC/RibB"/>
    <property type="match status" value="1"/>
</dbReference>
<dbReference type="InterPro" id="IPR006070">
    <property type="entry name" value="Sua5-like_dom"/>
</dbReference>
<dbReference type="PANTHER" id="PTHR17490:SF16">
    <property type="entry name" value="THREONYLCARBAMOYL-AMP SYNTHASE"/>
    <property type="match status" value="1"/>
</dbReference>
<evidence type="ECO:0000256" key="10">
    <source>
        <dbReference type="ARBA" id="ARBA00029774"/>
    </source>
</evidence>
<dbReference type="InterPro" id="IPR017945">
    <property type="entry name" value="DHBP_synth_RibB-like_a/b_dom"/>
</dbReference>
<evidence type="ECO:0000256" key="1">
    <source>
        <dbReference type="ARBA" id="ARBA00004496"/>
    </source>
</evidence>
<keyword evidence="7 14" id="KW-0548">Nucleotidyltransferase</keyword>
<evidence type="ECO:0000259" key="13">
    <source>
        <dbReference type="PROSITE" id="PS51163"/>
    </source>
</evidence>
<dbReference type="Proteomes" id="UP001596470">
    <property type="component" value="Unassembled WGS sequence"/>
</dbReference>
<keyword evidence="4" id="KW-0963">Cytoplasm</keyword>
<comment type="subcellular location">
    <subcellularLocation>
        <location evidence="1">Cytoplasm</location>
    </subcellularLocation>
</comment>
<keyword evidence="8" id="KW-0547">Nucleotide-binding</keyword>
<evidence type="ECO:0000256" key="4">
    <source>
        <dbReference type="ARBA" id="ARBA00022490"/>
    </source>
</evidence>
<dbReference type="GO" id="GO:0061710">
    <property type="term" value="F:L-threonylcarbamoyladenylate synthase"/>
    <property type="evidence" value="ECO:0007669"/>
    <property type="project" value="UniProtKB-EC"/>
</dbReference>